<protein>
    <submittedName>
        <fullName evidence="1">Uncharacterized protein</fullName>
    </submittedName>
</protein>
<gene>
    <name evidence="1" type="ORF">E2C01_080745</name>
</gene>
<dbReference type="Proteomes" id="UP000324222">
    <property type="component" value="Unassembled WGS sequence"/>
</dbReference>
<accession>A0A5B7IUU1</accession>
<evidence type="ECO:0000313" key="1">
    <source>
        <dbReference type="EMBL" id="MPC85939.1"/>
    </source>
</evidence>
<name>A0A5B7IUU1_PORTR</name>
<proteinExistence type="predicted"/>
<reference evidence="1 2" key="1">
    <citation type="submission" date="2019-05" db="EMBL/GenBank/DDBJ databases">
        <title>Another draft genome of Portunus trituberculatus and its Hox gene families provides insights of decapod evolution.</title>
        <authorList>
            <person name="Jeong J.-H."/>
            <person name="Song I."/>
            <person name="Kim S."/>
            <person name="Choi T."/>
            <person name="Kim D."/>
            <person name="Ryu S."/>
            <person name="Kim W."/>
        </authorList>
    </citation>
    <scope>NUCLEOTIDE SEQUENCE [LARGE SCALE GENOMIC DNA]</scope>
    <source>
        <tissue evidence="1">Muscle</tissue>
    </source>
</reference>
<dbReference type="EMBL" id="VSRR010070039">
    <property type="protein sequence ID" value="MPC85939.1"/>
    <property type="molecule type" value="Genomic_DNA"/>
</dbReference>
<dbReference type="AlphaFoldDB" id="A0A5B7IUU1"/>
<evidence type="ECO:0000313" key="2">
    <source>
        <dbReference type="Proteomes" id="UP000324222"/>
    </source>
</evidence>
<sequence length="195" mass="22352">MKRRFLICERDLLPAIHVDAIEINCELMHLTTDGAHLSDLTSSFRLPGDLYLAGPLLENRFRFSVPFVRYGDTAQSDLIADYKKSCRRVNLTSGNKFLFVKTDKEWFLLVLSTIYIHTPSTHSPKAKSTERCTLQVSCYGLFSSKLPLERLSTPLTSGSLTHHSCRSTTRTRERQTHYVTSNIRRTRALRTIRSN</sequence>
<comment type="caution">
    <text evidence="1">The sequence shown here is derived from an EMBL/GenBank/DDBJ whole genome shotgun (WGS) entry which is preliminary data.</text>
</comment>
<organism evidence="1 2">
    <name type="scientific">Portunus trituberculatus</name>
    <name type="common">Swimming crab</name>
    <name type="synonym">Neptunus trituberculatus</name>
    <dbReference type="NCBI Taxonomy" id="210409"/>
    <lineage>
        <taxon>Eukaryota</taxon>
        <taxon>Metazoa</taxon>
        <taxon>Ecdysozoa</taxon>
        <taxon>Arthropoda</taxon>
        <taxon>Crustacea</taxon>
        <taxon>Multicrustacea</taxon>
        <taxon>Malacostraca</taxon>
        <taxon>Eumalacostraca</taxon>
        <taxon>Eucarida</taxon>
        <taxon>Decapoda</taxon>
        <taxon>Pleocyemata</taxon>
        <taxon>Brachyura</taxon>
        <taxon>Eubrachyura</taxon>
        <taxon>Portunoidea</taxon>
        <taxon>Portunidae</taxon>
        <taxon>Portuninae</taxon>
        <taxon>Portunus</taxon>
    </lineage>
</organism>
<keyword evidence="2" id="KW-1185">Reference proteome</keyword>